<keyword evidence="1" id="KW-0472">Membrane</keyword>
<dbReference type="VEuPathDB" id="FungiDB:PSTT_11589"/>
<keyword evidence="1" id="KW-0812">Transmembrane</keyword>
<organism evidence="2 3">
    <name type="scientific">Puccinia striiformis</name>
    <dbReference type="NCBI Taxonomy" id="27350"/>
    <lineage>
        <taxon>Eukaryota</taxon>
        <taxon>Fungi</taxon>
        <taxon>Dikarya</taxon>
        <taxon>Basidiomycota</taxon>
        <taxon>Pucciniomycotina</taxon>
        <taxon>Pucciniomycetes</taxon>
        <taxon>Pucciniales</taxon>
        <taxon>Pucciniaceae</taxon>
        <taxon>Puccinia</taxon>
    </lineage>
</organism>
<dbReference type="VEuPathDB" id="FungiDB:PSHT_11596"/>
<protein>
    <submittedName>
        <fullName evidence="2">Uncharacterized protein</fullName>
    </submittedName>
</protein>
<feature type="transmembrane region" description="Helical" evidence="1">
    <location>
        <begin position="51"/>
        <end position="68"/>
    </location>
</feature>
<evidence type="ECO:0000313" key="3">
    <source>
        <dbReference type="Proteomes" id="UP000238274"/>
    </source>
</evidence>
<reference evidence="3" key="2">
    <citation type="journal article" date="2018" name="BMC Genomics">
        <title>Genomic insights into host adaptation between the wheat stripe rust pathogen (Puccinia striiformis f. sp. tritici) and the barley stripe rust pathogen (Puccinia striiformis f. sp. hordei).</title>
        <authorList>
            <person name="Xia C."/>
            <person name="Wang M."/>
            <person name="Yin C."/>
            <person name="Cornejo O.E."/>
            <person name="Hulbert S.H."/>
            <person name="Chen X."/>
        </authorList>
    </citation>
    <scope>NUCLEOTIDE SEQUENCE [LARGE SCALE GENOMIC DNA]</scope>
    <source>
        <strain evidence="3">93TX-2</strain>
    </source>
</reference>
<dbReference type="OrthoDB" id="2499150at2759"/>
<name>A0A2S4V289_9BASI</name>
<keyword evidence="3" id="KW-1185">Reference proteome</keyword>
<reference evidence="2 3" key="1">
    <citation type="submission" date="2017-12" db="EMBL/GenBank/DDBJ databases">
        <title>Gene loss provides genomic basis for host adaptation in cereal stripe rust fungi.</title>
        <authorList>
            <person name="Xia C."/>
        </authorList>
    </citation>
    <scope>NUCLEOTIDE SEQUENCE [LARGE SCALE GENOMIC DNA]</scope>
    <source>
        <strain evidence="2 3">93TX-2</strain>
    </source>
</reference>
<evidence type="ECO:0000313" key="2">
    <source>
        <dbReference type="EMBL" id="POW03617.1"/>
    </source>
</evidence>
<reference evidence="3" key="3">
    <citation type="journal article" date="2018" name="Mol. Plant Microbe Interact.">
        <title>Genome sequence resources for the wheat stripe rust pathogen (Puccinia striiformis f. sp. tritici) and the barley stripe rust pathogen (Puccinia striiformis f. sp. hordei).</title>
        <authorList>
            <person name="Xia C."/>
            <person name="Wang M."/>
            <person name="Yin C."/>
            <person name="Cornejo O.E."/>
            <person name="Hulbert S.H."/>
            <person name="Chen X."/>
        </authorList>
    </citation>
    <scope>NUCLEOTIDE SEQUENCE [LARGE SCALE GENOMIC DNA]</scope>
    <source>
        <strain evidence="3">93TX-2</strain>
    </source>
</reference>
<comment type="caution">
    <text evidence="2">The sequence shown here is derived from an EMBL/GenBank/DDBJ whole genome shotgun (WGS) entry which is preliminary data.</text>
</comment>
<dbReference type="Proteomes" id="UP000238274">
    <property type="component" value="Unassembled WGS sequence"/>
</dbReference>
<keyword evidence="1" id="KW-1133">Transmembrane helix</keyword>
<sequence>MSSPNSNLFSPRADLDNSVYVVPALTLMSCIPCYQYANFCLRPSSERSRKSLCLATVGMALHLAQIILDLWYMGNSFHSYFSGGDDQIFFYTALEVWLAVGVASTIQYHYFRLTQVMPSLSRGWTYAIGFFAIANCIGGLGAGAQFQKISQRARGAPPTLSGIDFLAFYNMWLIANVLTRWYHQHYHGQSPFRQSKSNPKTISGNYSTPDIVSDREYVRVNIHRGDVILLTALNYIAVPHIIPDMPLLQQKSCRLASYIFGGMLPRIYLTSFSFSVPEAQGQEQERPWRIQQFSPNNSESLENNRCRLSDVRHPLSRHIANRSLAALIMIVHDGDSSAICMVLVLQNLKIKGLTRSS</sequence>
<evidence type="ECO:0000256" key="1">
    <source>
        <dbReference type="SAM" id="Phobius"/>
    </source>
</evidence>
<feature type="transmembrane region" description="Helical" evidence="1">
    <location>
        <begin position="20"/>
        <end position="39"/>
    </location>
</feature>
<proteinExistence type="predicted"/>
<gene>
    <name evidence="2" type="ORF">PSHT_11596</name>
</gene>
<feature type="transmembrane region" description="Helical" evidence="1">
    <location>
        <begin position="88"/>
        <end position="111"/>
    </location>
</feature>
<dbReference type="EMBL" id="PKSM01000195">
    <property type="protein sequence ID" value="POW03617.1"/>
    <property type="molecule type" value="Genomic_DNA"/>
</dbReference>
<feature type="transmembrane region" description="Helical" evidence="1">
    <location>
        <begin position="123"/>
        <end position="146"/>
    </location>
</feature>
<accession>A0A2S4V289</accession>
<dbReference type="AlphaFoldDB" id="A0A2S4V289"/>